<feature type="region of interest" description="Disordered" evidence="12">
    <location>
        <begin position="1"/>
        <end position="116"/>
    </location>
</feature>
<dbReference type="GO" id="GO:0006886">
    <property type="term" value="P:intracellular protein transport"/>
    <property type="evidence" value="ECO:0007669"/>
    <property type="project" value="InterPro"/>
</dbReference>
<keyword evidence="7" id="KW-0653">Protein transport</keyword>
<keyword evidence="9" id="KW-0446">Lipid-binding</keyword>
<comment type="subcellular location">
    <subcellularLocation>
        <location evidence="2">Cell projection</location>
        <location evidence="2">Lamellipodium</location>
    </subcellularLocation>
    <subcellularLocation>
        <location evidence="1">Early endosome membrane</location>
        <topology evidence="1">Peripheral membrane protein</topology>
        <orientation evidence="1">Cytoplasmic side</orientation>
    </subcellularLocation>
</comment>
<organism evidence="14 15">
    <name type="scientific">Gadus morhua</name>
    <name type="common">Atlantic cod</name>
    <dbReference type="NCBI Taxonomy" id="8049"/>
    <lineage>
        <taxon>Eukaryota</taxon>
        <taxon>Metazoa</taxon>
        <taxon>Chordata</taxon>
        <taxon>Craniata</taxon>
        <taxon>Vertebrata</taxon>
        <taxon>Euteleostomi</taxon>
        <taxon>Actinopterygii</taxon>
        <taxon>Neopterygii</taxon>
        <taxon>Teleostei</taxon>
        <taxon>Neoteleostei</taxon>
        <taxon>Acanthomorphata</taxon>
        <taxon>Zeiogadaria</taxon>
        <taxon>Gadariae</taxon>
        <taxon>Gadiformes</taxon>
        <taxon>Gadoidei</taxon>
        <taxon>Gadidae</taxon>
        <taxon>Gadus</taxon>
    </lineage>
</organism>
<evidence type="ECO:0000256" key="11">
    <source>
        <dbReference type="ARBA" id="ARBA00023273"/>
    </source>
</evidence>
<dbReference type="Pfam" id="PF00787">
    <property type="entry name" value="PX"/>
    <property type="match status" value="1"/>
</dbReference>
<evidence type="ECO:0000256" key="6">
    <source>
        <dbReference type="ARBA" id="ARBA00022753"/>
    </source>
</evidence>
<keyword evidence="8" id="KW-0007">Acetylation</keyword>
<reference evidence="14" key="1">
    <citation type="submission" date="2025-08" db="UniProtKB">
        <authorList>
            <consortium name="Ensembl"/>
        </authorList>
    </citation>
    <scope>IDENTIFICATION</scope>
</reference>
<dbReference type="InterPro" id="IPR036871">
    <property type="entry name" value="PX_dom_sf"/>
</dbReference>
<keyword evidence="15" id="KW-1185">Reference proteome</keyword>
<evidence type="ECO:0000313" key="14">
    <source>
        <dbReference type="Ensembl" id="ENSGMOP00000060218.1"/>
    </source>
</evidence>
<dbReference type="AlphaFoldDB" id="A0A8C5CGK2"/>
<evidence type="ECO:0000259" key="13">
    <source>
        <dbReference type="PROSITE" id="PS50195"/>
    </source>
</evidence>
<dbReference type="Ensembl" id="ENSGMOT00000068478.1">
    <property type="protein sequence ID" value="ENSGMOP00000060218.1"/>
    <property type="gene ID" value="ENSGMOG00000008480.2"/>
</dbReference>
<dbReference type="Pfam" id="PF09325">
    <property type="entry name" value="Vps5"/>
    <property type="match status" value="1"/>
</dbReference>
<dbReference type="GO" id="GO:0035091">
    <property type="term" value="F:phosphatidylinositol binding"/>
    <property type="evidence" value="ECO:0007669"/>
    <property type="project" value="InterPro"/>
</dbReference>
<feature type="compositionally biased region" description="Polar residues" evidence="12">
    <location>
        <begin position="34"/>
        <end position="46"/>
    </location>
</feature>
<feature type="domain" description="PX" evidence="13">
    <location>
        <begin position="191"/>
        <end position="320"/>
    </location>
</feature>
<dbReference type="Proteomes" id="UP000694546">
    <property type="component" value="Chromosome 14"/>
</dbReference>
<dbReference type="InterPro" id="IPR015404">
    <property type="entry name" value="Vps5_C"/>
</dbReference>
<dbReference type="OMA" id="MASKNEM"/>
<keyword evidence="5" id="KW-0597">Phosphoprotein</keyword>
<dbReference type="PANTHER" id="PTHR10555:SF129">
    <property type="entry name" value="SORTING NEXIN-1"/>
    <property type="match status" value="1"/>
</dbReference>
<keyword evidence="10" id="KW-0472">Membrane</keyword>
<dbReference type="Gene3D" id="1.20.1270.60">
    <property type="entry name" value="Arfaptin homology (AH) domain/BAR domain"/>
    <property type="match status" value="1"/>
</dbReference>
<evidence type="ECO:0000256" key="5">
    <source>
        <dbReference type="ARBA" id="ARBA00022553"/>
    </source>
</evidence>
<gene>
    <name evidence="14" type="primary">snx1</name>
</gene>
<reference evidence="14" key="2">
    <citation type="submission" date="2025-09" db="UniProtKB">
        <authorList>
            <consortium name="Ensembl"/>
        </authorList>
    </citation>
    <scope>IDENTIFICATION</scope>
</reference>
<sequence>MNPPPFPDTAEQEPVFSDMRDGDSDEGEDIFLGSSKTGAESPSVPQLNIKAETTDLFAEQASSTAPTVGLGTGGSSNGVQSDDDNDLFSDAHVELPTENASSSTPSGPRPAATFIPGTADMQTKSMEQLEEEEAKDTFDVDVAVTNPEKVGQFTPIHFSLHNVSHYQSSTIKFNLYLCFNNVLNNAIIPFHHYNWKLYLFLSAGDGMHAFMAYRVSTKSTLPVFRNKEFSVKRRFSDFLGLYEKLSIKQSLQGCIIPSPPEKSVVGMTKVKVGKDDSSSVEFVERRRAALERYLQRIVAHSVLLQDPDVREFLERDELPRAVNTQALSGAGFLKMINKASDAVNKMTIKMNESDTWFEDKFQEVENEEQQLRKLHIVVDSLVNHRKELCGNTAVFAKSMAMLGNSEDNTALSRALSQLAEVEDKMEQLHHDQAASDFFILAELLADYVRLLGTVRGCFGQRMRAWQRWQEAQSTLQRKREAEAKLLWANKPDKLQQAKEDITEWESRVTQYERDFDRISVTVRKEVLQFEKEKAKDFKFQIYKYLETMLQSQQRLIKFWEAFLPEAKAIA</sequence>
<comment type="similarity">
    <text evidence="3">Belongs to the sorting nexin family.</text>
</comment>
<name>A0A8C5CGK2_GADMO</name>
<evidence type="ECO:0000256" key="3">
    <source>
        <dbReference type="ARBA" id="ARBA00010883"/>
    </source>
</evidence>
<dbReference type="GeneTree" id="ENSGT00940000155889"/>
<dbReference type="GO" id="GO:0034498">
    <property type="term" value="P:early endosome to Golgi transport"/>
    <property type="evidence" value="ECO:0007669"/>
    <property type="project" value="TreeGrafter"/>
</dbReference>
<dbReference type="InterPro" id="IPR027267">
    <property type="entry name" value="AH/BAR_dom_sf"/>
</dbReference>
<dbReference type="SUPFAM" id="SSF64268">
    <property type="entry name" value="PX domain"/>
    <property type="match status" value="1"/>
</dbReference>
<dbReference type="GO" id="GO:0005829">
    <property type="term" value="C:cytosol"/>
    <property type="evidence" value="ECO:0007669"/>
    <property type="project" value="GOC"/>
</dbReference>
<dbReference type="PANTHER" id="PTHR10555">
    <property type="entry name" value="SORTING NEXIN"/>
    <property type="match status" value="1"/>
</dbReference>
<dbReference type="Gene3D" id="3.30.1520.10">
    <property type="entry name" value="Phox-like domain"/>
    <property type="match status" value="1"/>
</dbReference>
<evidence type="ECO:0000256" key="12">
    <source>
        <dbReference type="SAM" id="MobiDB-lite"/>
    </source>
</evidence>
<keyword evidence="11" id="KW-0966">Cell projection</keyword>
<dbReference type="InterPro" id="IPR005329">
    <property type="entry name" value="Sorting_nexin_N"/>
</dbReference>
<dbReference type="GO" id="GO:0031901">
    <property type="term" value="C:early endosome membrane"/>
    <property type="evidence" value="ECO:0007669"/>
    <property type="project" value="UniProtKB-SubCell"/>
</dbReference>
<dbReference type="InterPro" id="IPR001683">
    <property type="entry name" value="PX_dom"/>
</dbReference>
<protein>
    <recommendedName>
        <fullName evidence="13">PX domain-containing protein</fullName>
    </recommendedName>
</protein>
<evidence type="ECO:0000313" key="15">
    <source>
        <dbReference type="Proteomes" id="UP000694546"/>
    </source>
</evidence>
<evidence type="ECO:0000256" key="4">
    <source>
        <dbReference type="ARBA" id="ARBA00022448"/>
    </source>
</evidence>
<keyword evidence="4" id="KW-0813">Transport</keyword>
<dbReference type="Pfam" id="PF03700">
    <property type="entry name" value="Sorting_nexin"/>
    <property type="match status" value="1"/>
</dbReference>
<evidence type="ECO:0000256" key="2">
    <source>
        <dbReference type="ARBA" id="ARBA00004510"/>
    </source>
</evidence>
<accession>A0A8C5CGK2</accession>
<evidence type="ECO:0000256" key="1">
    <source>
        <dbReference type="ARBA" id="ARBA00004469"/>
    </source>
</evidence>
<evidence type="ECO:0000256" key="7">
    <source>
        <dbReference type="ARBA" id="ARBA00022927"/>
    </source>
</evidence>
<evidence type="ECO:0000256" key="9">
    <source>
        <dbReference type="ARBA" id="ARBA00023121"/>
    </source>
</evidence>
<dbReference type="PROSITE" id="PS50195">
    <property type="entry name" value="PX"/>
    <property type="match status" value="1"/>
</dbReference>
<keyword evidence="6" id="KW-0967">Endosome</keyword>
<evidence type="ECO:0000256" key="8">
    <source>
        <dbReference type="ARBA" id="ARBA00022990"/>
    </source>
</evidence>
<dbReference type="SMART" id="SM00312">
    <property type="entry name" value="PX"/>
    <property type="match status" value="1"/>
</dbReference>
<proteinExistence type="inferred from homology"/>
<evidence type="ECO:0000256" key="10">
    <source>
        <dbReference type="ARBA" id="ARBA00023136"/>
    </source>
</evidence>
<dbReference type="GO" id="GO:0030027">
    <property type="term" value="C:lamellipodium"/>
    <property type="evidence" value="ECO:0007669"/>
    <property type="project" value="UniProtKB-SubCell"/>
</dbReference>